<proteinExistence type="predicted"/>
<sequence length="48" mass="5212">MNHCGVRMVCVEGGGFRSYACVRCDHTEMVPPIPDPPADTEESGDEES</sequence>
<organism evidence="1 2">
    <name type="scientific">Streptomyces iconiensis</name>
    <dbReference type="NCBI Taxonomy" id="1384038"/>
    <lineage>
        <taxon>Bacteria</taxon>
        <taxon>Bacillati</taxon>
        <taxon>Actinomycetota</taxon>
        <taxon>Actinomycetes</taxon>
        <taxon>Kitasatosporales</taxon>
        <taxon>Streptomycetaceae</taxon>
        <taxon>Streptomyces</taxon>
    </lineage>
</organism>
<evidence type="ECO:0000313" key="2">
    <source>
        <dbReference type="Proteomes" id="UP001214441"/>
    </source>
</evidence>
<evidence type="ECO:0000313" key="1">
    <source>
        <dbReference type="EMBL" id="MDJ1131777.1"/>
    </source>
</evidence>
<dbReference type="EMBL" id="JANCPR020000006">
    <property type="protein sequence ID" value="MDJ1131777.1"/>
    <property type="molecule type" value="Genomic_DNA"/>
</dbReference>
<keyword evidence="2" id="KW-1185">Reference proteome</keyword>
<comment type="caution">
    <text evidence="1">The sequence shown here is derived from an EMBL/GenBank/DDBJ whole genome shotgun (WGS) entry which is preliminary data.</text>
</comment>
<dbReference type="Proteomes" id="UP001214441">
    <property type="component" value="Unassembled WGS sequence"/>
</dbReference>
<protein>
    <submittedName>
        <fullName evidence="1">Uncharacterized protein</fullName>
    </submittedName>
</protein>
<dbReference type="RefSeq" id="WP_274044501.1">
    <property type="nucleotide sequence ID" value="NZ_JANCPR020000006.1"/>
</dbReference>
<accession>A0ABT6ZRT4</accession>
<reference evidence="1 2" key="1">
    <citation type="submission" date="2023-05" db="EMBL/GenBank/DDBJ databases">
        <title>Streptantibioticus silvisoli sp. nov., acidotolerant actinomycetes 1 from pine litter.</title>
        <authorList>
            <person name="Swiecimska M."/>
            <person name="Golinska P."/>
            <person name="Sangal V."/>
            <person name="Wachnowicz B."/>
            <person name="Goodfellow M."/>
        </authorList>
    </citation>
    <scope>NUCLEOTIDE SEQUENCE [LARGE SCALE GENOMIC DNA]</scope>
    <source>
        <strain evidence="1 2">DSM 42109</strain>
    </source>
</reference>
<gene>
    <name evidence="1" type="ORF">NMN56_007360</name>
</gene>
<name>A0ABT6ZRT4_9ACTN</name>